<evidence type="ECO:0000259" key="1">
    <source>
        <dbReference type="Pfam" id="PF06985"/>
    </source>
</evidence>
<evidence type="ECO:0000313" key="2">
    <source>
        <dbReference type="EMBL" id="CEO57394.1"/>
    </source>
</evidence>
<sequence length="697" mass="79328">MDYVGIIRAQPHPLPFLRLSNAMGREVYKSLEAISRTWHHHGETNRYYKVPIALNDGPPIEKPSILENLQYQRHQYSPIYHDELEATSTAAAERPIRLLELLPPENTADIVIRCKLHAFSLENAPDYETISYTWGLENTQNFPVVVVSGDAAEYKETFGKLEAVQITRHLYAALLRFRSSGECRYLWADQICINQIDKEEKKKQVRQMGDIYKRSIRTVIWLGEEDEDKEVIQEIFTMLRNQPFKSVGNDISLFQKQLDLKELRSAGSSNMTRGQWRRQAVTRLLNRTWFSRVWVFQESVVSADVKVVCGSTEFPLSDLFRITSAVFALEDADGGYFRSIAKRTVGFDTLFLIQHNRKGGCESDDCPRKKMPSNFLGLVMQALQQLHATKELDLIYAFVGFNPSSKIEIDYDLPVSTAWINASRVMIQNSGSLDIFAAVRGDEKCKYDLPSWVPDFSNCYPYARPISAPDFITNFQASGGLPHTWKDADHPETLIVKGKLVGKIEWLSPPSFDHKSSREEGTGTEAVLDFENHAAAMERYLSLNDAVSPQKEHELLGGYSKIIRTMLADGAFGHEQPLQHSIEDIIRVCKKEQSIQDGTEDYNILEKLRQWGLIVQQKRLFLSDNYDMGLVPKTAHRGDLICLLHGSKVPCVLRRNEASEGNYRIISQCYLDGMMYCDGSPETMAGLKEEAREFALA</sequence>
<reference evidence="2" key="1">
    <citation type="submission" date="2015-01" db="EMBL/GenBank/DDBJ databases">
        <authorList>
            <person name="Durling Mikael"/>
        </authorList>
    </citation>
    <scope>NUCLEOTIDE SEQUENCE</scope>
</reference>
<protein>
    <recommendedName>
        <fullName evidence="1">Heterokaryon incompatibility domain-containing protein</fullName>
    </recommendedName>
</protein>
<dbReference type="EMBL" id="CDPU01000099">
    <property type="protein sequence ID" value="CEO57394.1"/>
    <property type="molecule type" value="Genomic_DNA"/>
</dbReference>
<dbReference type="PANTHER" id="PTHR24148">
    <property type="entry name" value="ANKYRIN REPEAT DOMAIN-CONTAINING PROTEIN 39 HOMOLOG-RELATED"/>
    <property type="match status" value="1"/>
</dbReference>
<dbReference type="Pfam" id="PF06985">
    <property type="entry name" value="HET"/>
    <property type="match status" value="1"/>
</dbReference>
<proteinExistence type="predicted"/>
<feature type="domain" description="Heterokaryon incompatibility" evidence="1">
    <location>
        <begin position="127"/>
        <end position="298"/>
    </location>
</feature>
<organism evidence="2">
    <name type="scientific">Bionectria ochroleuca</name>
    <name type="common">Gliocladium roseum</name>
    <dbReference type="NCBI Taxonomy" id="29856"/>
    <lineage>
        <taxon>Eukaryota</taxon>
        <taxon>Fungi</taxon>
        <taxon>Dikarya</taxon>
        <taxon>Ascomycota</taxon>
        <taxon>Pezizomycotina</taxon>
        <taxon>Sordariomycetes</taxon>
        <taxon>Hypocreomycetidae</taxon>
        <taxon>Hypocreales</taxon>
        <taxon>Bionectriaceae</taxon>
        <taxon>Clonostachys</taxon>
    </lineage>
</organism>
<name>A0A0B7KJT5_BIOOC</name>
<dbReference type="Pfam" id="PF26639">
    <property type="entry name" value="Het-6_barrel"/>
    <property type="match status" value="1"/>
</dbReference>
<dbReference type="InterPro" id="IPR052895">
    <property type="entry name" value="HetReg/Transcr_Mod"/>
</dbReference>
<dbReference type="PANTHER" id="PTHR24148:SF64">
    <property type="entry name" value="HETEROKARYON INCOMPATIBILITY DOMAIN-CONTAINING PROTEIN"/>
    <property type="match status" value="1"/>
</dbReference>
<gene>
    <name evidence="2" type="ORF">BN869_000013452_1</name>
</gene>
<dbReference type="InterPro" id="IPR010730">
    <property type="entry name" value="HET"/>
</dbReference>
<dbReference type="AlphaFoldDB" id="A0A0B7KJT5"/>
<accession>A0A0B7KJT5</accession>